<dbReference type="Gene3D" id="3.90.550.10">
    <property type="entry name" value="Spore Coat Polysaccharide Biosynthesis Protein SpsA, Chain A"/>
    <property type="match status" value="1"/>
</dbReference>
<dbReference type="InterPro" id="IPR050486">
    <property type="entry name" value="Mannose-1P_guanyltransferase"/>
</dbReference>
<dbReference type="CDD" id="cd06915">
    <property type="entry name" value="NTP_transferase_WcbM_like"/>
    <property type="match status" value="1"/>
</dbReference>
<keyword evidence="2" id="KW-0808">Transferase</keyword>
<evidence type="ECO:0000259" key="1">
    <source>
        <dbReference type="Pfam" id="PF00483"/>
    </source>
</evidence>
<sequence length="256" mass="29079">MDTLKRNISVESKDNITAIILCGGLGTRLRTITHDLLPKPMVEVASRPFLEYLLDYLISQGVKKAVLAVSYHKELILEHFGNQYRDLNIIYSVEEQPLGTGGAIKHAMQHYVDPSSELVLILNGDTFVEYDLDDMLNKIESMNNKLVMAVKSFPNTDRYGRVTVNEDAKITAFEEKKSGESGQINAGVYLLVTSFIDHFPQLTKFSFETDFLENRVDKNEIYASNVSGYFIDIGVPKDYHCAQIDFNNELVFKYEE</sequence>
<dbReference type="RefSeq" id="WP_165312828.1">
    <property type="nucleotide sequence ID" value="NZ_CP049332.1"/>
</dbReference>
<feature type="domain" description="Nucleotidyl transferase" evidence="1">
    <location>
        <begin position="18"/>
        <end position="244"/>
    </location>
</feature>
<accession>A0A6G7CMD2</accession>
<reference evidence="2 3" key="1">
    <citation type="submission" date="2020-02" db="EMBL/GenBank/DDBJ databases">
        <title>A complete genome of a marine bacterium Vibrio sp. ZWAL4003 isolated from the mangrove sediment with the ability to degrade polysaccharides.</title>
        <authorList>
            <person name="Wu J."/>
            <person name="Qu W."/>
            <person name="Zeng R."/>
        </authorList>
    </citation>
    <scope>NUCLEOTIDE SEQUENCE [LARGE SCALE GENOMIC DNA]</scope>
    <source>
        <strain evidence="2 3">ZWAL4003</strain>
    </source>
</reference>
<protein>
    <submittedName>
        <fullName evidence="2">NTP transferase domain-containing protein</fullName>
    </submittedName>
</protein>
<dbReference type="Pfam" id="PF00483">
    <property type="entry name" value="NTP_transferase"/>
    <property type="match status" value="1"/>
</dbReference>
<dbReference type="SUPFAM" id="SSF53448">
    <property type="entry name" value="Nucleotide-diphospho-sugar transferases"/>
    <property type="match status" value="1"/>
</dbReference>
<dbReference type="InterPro" id="IPR029044">
    <property type="entry name" value="Nucleotide-diphossugar_trans"/>
</dbReference>
<dbReference type="KEGG" id="vzi:G5S32_14895"/>
<organism evidence="2 3">
    <name type="scientific">Vibrio ziniensis</name>
    <dbReference type="NCBI Taxonomy" id="2711221"/>
    <lineage>
        <taxon>Bacteria</taxon>
        <taxon>Pseudomonadati</taxon>
        <taxon>Pseudomonadota</taxon>
        <taxon>Gammaproteobacteria</taxon>
        <taxon>Vibrionales</taxon>
        <taxon>Vibrionaceae</taxon>
        <taxon>Vibrio</taxon>
    </lineage>
</organism>
<dbReference type="EMBL" id="CP049332">
    <property type="protein sequence ID" value="QIH43291.1"/>
    <property type="molecule type" value="Genomic_DNA"/>
</dbReference>
<dbReference type="PANTHER" id="PTHR22572">
    <property type="entry name" value="SUGAR-1-PHOSPHATE GUANYL TRANSFERASE"/>
    <property type="match status" value="1"/>
</dbReference>
<dbReference type="GO" id="GO:0016740">
    <property type="term" value="F:transferase activity"/>
    <property type="evidence" value="ECO:0007669"/>
    <property type="project" value="UniProtKB-KW"/>
</dbReference>
<dbReference type="Proteomes" id="UP000503003">
    <property type="component" value="Chromosome 2"/>
</dbReference>
<keyword evidence="3" id="KW-1185">Reference proteome</keyword>
<proteinExistence type="predicted"/>
<dbReference type="AlphaFoldDB" id="A0A6G7CMD2"/>
<gene>
    <name evidence="2" type="ORF">G5S32_14895</name>
</gene>
<dbReference type="InterPro" id="IPR005835">
    <property type="entry name" value="NTP_transferase_dom"/>
</dbReference>
<name>A0A6G7CMD2_9VIBR</name>
<evidence type="ECO:0000313" key="3">
    <source>
        <dbReference type="Proteomes" id="UP000503003"/>
    </source>
</evidence>
<evidence type="ECO:0000313" key="2">
    <source>
        <dbReference type="EMBL" id="QIH43291.1"/>
    </source>
</evidence>